<keyword evidence="6" id="KW-1185">Reference proteome</keyword>
<dbReference type="PANTHER" id="PTHR22923:SF116">
    <property type="entry name" value="C1Q DOMAIN-CONTAINING PROTEIN"/>
    <property type="match status" value="1"/>
</dbReference>
<reference evidence="5" key="1">
    <citation type="submission" date="2021-03" db="EMBL/GenBank/DDBJ databases">
        <authorList>
            <person name="Bekaert M."/>
        </authorList>
    </citation>
    <scope>NUCLEOTIDE SEQUENCE</scope>
</reference>
<evidence type="ECO:0000256" key="2">
    <source>
        <dbReference type="ARBA" id="ARBA00022525"/>
    </source>
</evidence>
<feature type="domain" description="C1q" evidence="4">
    <location>
        <begin position="48"/>
        <end position="183"/>
    </location>
</feature>
<dbReference type="Pfam" id="PF00386">
    <property type="entry name" value="C1q"/>
    <property type="match status" value="1"/>
</dbReference>
<evidence type="ECO:0000313" key="6">
    <source>
        <dbReference type="Proteomes" id="UP000683360"/>
    </source>
</evidence>
<dbReference type="PANTHER" id="PTHR22923">
    <property type="entry name" value="CEREBELLIN-RELATED"/>
    <property type="match status" value="1"/>
</dbReference>
<protein>
    <submittedName>
        <fullName evidence="5">C1QL</fullName>
    </submittedName>
</protein>
<dbReference type="EMBL" id="CAJPWZ010001397">
    <property type="protein sequence ID" value="CAG2214024.1"/>
    <property type="molecule type" value="Genomic_DNA"/>
</dbReference>
<dbReference type="PROSITE" id="PS50871">
    <property type="entry name" value="C1Q"/>
    <property type="match status" value="1"/>
</dbReference>
<dbReference type="SUPFAM" id="SSF49842">
    <property type="entry name" value="TNF-like"/>
    <property type="match status" value="1"/>
</dbReference>
<dbReference type="PRINTS" id="PR00007">
    <property type="entry name" value="COMPLEMNTC1Q"/>
</dbReference>
<dbReference type="GO" id="GO:0005576">
    <property type="term" value="C:extracellular region"/>
    <property type="evidence" value="ECO:0007669"/>
    <property type="project" value="UniProtKB-SubCell"/>
</dbReference>
<dbReference type="Gene3D" id="2.60.120.40">
    <property type="match status" value="1"/>
</dbReference>
<keyword evidence="2" id="KW-0964">Secreted</keyword>
<dbReference type="AlphaFoldDB" id="A0A8S3S0C9"/>
<sequence>MPLTDFSVFNVIMTTGSDSVVKVLDNDTCFYLHLVCFGADDLEPDNIGHAPFTAFTVTLNQNSIRWRSGEIVKYTRVLTNIGNTYNTHTGIFTVATDGVYAVSAAVIGGPGYCTHYSIMKNGKVMVWLFTGPAFDMAAQTINLALRKGDRLWIKIAGHAVLITRVVHPYHHLSAVLIKPGEILKKKKQIY</sequence>
<organism evidence="5 6">
    <name type="scientific">Mytilus edulis</name>
    <name type="common">Blue mussel</name>
    <dbReference type="NCBI Taxonomy" id="6550"/>
    <lineage>
        <taxon>Eukaryota</taxon>
        <taxon>Metazoa</taxon>
        <taxon>Spiralia</taxon>
        <taxon>Lophotrochozoa</taxon>
        <taxon>Mollusca</taxon>
        <taxon>Bivalvia</taxon>
        <taxon>Autobranchia</taxon>
        <taxon>Pteriomorphia</taxon>
        <taxon>Mytilida</taxon>
        <taxon>Mytiloidea</taxon>
        <taxon>Mytilidae</taxon>
        <taxon>Mytilinae</taxon>
        <taxon>Mytilus</taxon>
    </lineage>
</organism>
<dbReference type="InterPro" id="IPR050822">
    <property type="entry name" value="Cerebellin_Synaptic_Org"/>
</dbReference>
<evidence type="ECO:0000313" key="5">
    <source>
        <dbReference type="EMBL" id="CAG2214024.1"/>
    </source>
</evidence>
<dbReference type="InterPro" id="IPR008983">
    <property type="entry name" value="Tumour_necrosis_fac-like_dom"/>
</dbReference>
<gene>
    <name evidence="5" type="ORF">MEDL_27892</name>
</gene>
<dbReference type="SMART" id="SM00110">
    <property type="entry name" value="C1Q"/>
    <property type="match status" value="1"/>
</dbReference>
<dbReference type="InterPro" id="IPR001073">
    <property type="entry name" value="C1q_dom"/>
</dbReference>
<evidence type="ECO:0000256" key="3">
    <source>
        <dbReference type="ARBA" id="ARBA00022729"/>
    </source>
</evidence>
<name>A0A8S3S0C9_MYTED</name>
<evidence type="ECO:0000256" key="1">
    <source>
        <dbReference type="ARBA" id="ARBA00004613"/>
    </source>
</evidence>
<comment type="caution">
    <text evidence="5">The sequence shown here is derived from an EMBL/GenBank/DDBJ whole genome shotgun (WGS) entry which is preliminary data.</text>
</comment>
<accession>A0A8S3S0C9</accession>
<dbReference type="Proteomes" id="UP000683360">
    <property type="component" value="Unassembled WGS sequence"/>
</dbReference>
<proteinExistence type="predicted"/>
<comment type="subcellular location">
    <subcellularLocation>
        <location evidence="1">Secreted</location>
    </subcellularLocation>
</comment>
<dbReference type="OrthoDB" id="6050956at2759"/>
<keyword evidence="3" id="KW-0732">Signal</keyword>
<evidence type="ECO:0000259" key="4">
    <source>
        <dbReference type="PROSITE" id="PS50871"/>
    </source>
</evidence>